<reference evidence="2" key="2">
    <citation type="submission" date="2015-11" db="EMBL/GenBank/DDBJ databases">
        <authorList>
            <person name="Zhang Y."/>
            <person name="Guo Z."/>
        </authorList>
    </citation>
    <scope>NUCLEOTIDE SEQUENCE</scope>
    <source>
        <strain evidence="2">1</strain>
    </source>
</reference>
<dbReference type="RefSeq" id="WP_034328209.1">
    <property type="nucleotide sequence ID" value="NZ_CAJTQN010000005.1"/>
</dbReference>
<dbReference type="Proteomes" id="UP000029925">
    <property type="component" value="Unassembled WGS sequence"/>
</dbReference>
<dbReference type="Pfam" id="PF00149">
    <property type="entry name" value="Metallophos"/>
    <property type="match status" value="1"/>
</dbReference>
<proteinExistence type="predicted"/>
<dbReference type="OrthoDB" id="5380073at2"/>
<dbReference type="SUPFAM" id="SSF56300">
    <property type="entry name" value="Metallo-dependent phosphatases"/>
    <property type="match status" value="1"/>
</dbReference>
<reference evidence="5" key="3">
    <citation type="submission" date="2015-11" db="EMBL/GenBank/DDBJ databases">
        <authorList>
            <person name="Anvar S.Y."/>
        </authorList>
    </citation>
    <scope>NUCLEOTIDE SEQUENCE [LARGE SCALE GENOMIC DNA]</scope>
</reference>
<evidence type="ECO:0000313" key="5">
    <source>
        <dbReference type="Proteomes" id="UP000064525"/>
    </source>
</evidence>
<dbReference type="AlphaFoldDB" id="A0A099UFA5"/>
<evidence type="ECO:0000313" key="2">
    <source>
        <dbReference type="EMBL" id="CUU39458.1"/>
    </source>
</evidence>
<dbReference type="GeneID" id="78150864"/>
<dbReference type="InterPro" id="IPR029052">
    <property type="entry name" value="Metallo-depent_PP-like"/>
</dbReference>
<evidence type="ECO:0000259" key="1">
    <source>
        <dbReference type="Pfam" id="PF00149"/>
    </source>
</evidence>
<dbReference type="PATRIC" id="fig|76936.10.peg.559"/>
<dbReference type="Gene3D" id="3.60.21.10">
    <property type="match status" value="1"/>
</dbReference>
<dbReference type="EMBL" id="JRPF02000001">
    <property type="protein sequence ID" value="TLD79441.1"/>
    <property type="molecule type" value="Genomic_DNA"/>
</dbReference>
<dbReference type="KEGG" id="hty:BN2458_PEG0572"/>
<evidence type="ECO:0000313" key="4">
    <source>
        <dbReference type="Proteomes" id="UP000029925"/>
    </source>
</evidence>
<dbReference type="InterPro" id="IPR004843">
    <property type="entry name" value="Calcineurin-like_PHP"/>
</dbReference>
<keyword evidence="4" id="KW-1185">Reference proteome</keyword>
<dbReference type="GO" id="GO:0016787">
    <property type="term" value="F:hydrolase activity"/>
    <property type="evidence" value="ECO:0007669"/>
    <property type="project" value="InterPro"/>
</dbReference>
<reference evidence="3 4" key="1">
    <citation type="journal article" date="2014" name="Genome Announc.">
        <title>Draft genome sequences of eight enterohepatic helicobacter species isolated from both laboratory and wild rodents.</title>
        <authorList>
            <person name="Sheh A."/>
            <person name="Shen Z."/>
            <person name="Fox J.G."/>
        </authorList>
    </citation>
    <scope>NUCLEOTIDE SEQUENCE [LARGE SCALE GENOMIC DNA]</scope>
    <source>
        <strain evidence="3 4">MIT 98-6810</strain>
    </source>
</reference>
<accession>A0A099UFA5</accession>
<organism evidence="2 5">
    <name type="scientific">Helicobacter typhlonius</name>
    <dbReference type="NCBI Taxonomy" id="76936"/>
    <lineage>
        <taxon>Bacteria</taxon>
        <taxon>Pseudomonadati</taxon>
        <taxon>Campylobacterota</taxon>
        <taxon>Epsilonproteobacteria</taxon>
        <taxon>Campylobacterales</taxon>
        <taxon>Helicobacteraceae</taxon>
        <taxon>Helicobacter</taxon>
    </lineage>
</organism>
<dbReference type="STRING" id="76936.BN2458_PEG0572"/>
<feature type="domain" description="Calcineurin-like phosphoesterase" evidence="1">
    <location>
        <begin position="9"/>
        <end position="191"/>
    </location>
</feature>
<name>A0A099UFA5_9HELI</name>
<protein>
    <recommendedName>
        <fullName evidence="1">Calcineurin-like phosphoesterase domain-containing protein</fullName>
    </recommendedName>
</protein>
<sequence>MNFNITEDIFLISDSHFGHKAVLKREPSRLQYAKACKYDDFYALHRDLWNKAVGKKDNVLHLGDLYFDGGLPYLKDLKGTKTLVIGNNDIKTFQKLKDFKSWYVQKGLRLNIAQKDRVLYTLQSEFGKARLKDDIYVNAIVQDIAGERIMFSHFPVFNRKTNDRFSESRDILDRLFKLADCSLNIHGHIHSRQCEHSFCFNVSCEQLGFAPKRLSEILKLWRYKIHI</sequence>
<dbReference type="EMBL" id="LN907858">
    <property type="protein sequence ID" value="CUU39458.1"/>
    <property type="molecule type" value="Genomic_DNA"/>
</dbReference>
<dbReference type="Proteomes" id="UP000064525">
    <property type="component" value="Chromosome I"/>
</dbReference>
<gene>
    <name evidence="2" type="ORF">BN2458_PEG0572</name>
    <name evidence="3" type="ORF">LS75_000420</name>
</gene>
<evidence type="ECO:0000313" key="3">
    <source>
        <dbReference type="EMBL" id="TLD79441.1"/>
    </source>
</evidence>